<name>A0AAU8HYW2_9CAUD</name>
<proteinExistence type="predicted"/>
<gene>
    <name evidence="1" type="ORF">VGRTQORK_CDS0180</name>
</gene>
<evidence type="ECO:0000313" key="1">
    <source>
        <dbReference type="EMBL" id="XCI77793.1"/>
    </source>
</evidence>
<protein>
    <recommendedName>
        <fullName evidence="2">KTSC domain-containing protein</fullName>
    </recommendedName>
</protein>
<evidence type="ECO:0008006" key="2">
    <source>
        <dbReference type="Google" id="ProtNLM"/>
    </source>
</evidence>
<organism evidence="1">
    <name type="scientific">Rhizobium phage IG49</name>
    <dbReference type="NCBI Taxonomy" id="3129228"/>
    <lineage>
        <taxon>Viruses</taxon>
        <taxon>Duplodnaviria</taxon>
        <taxon>Heunggongvirae</taxon>
        <taxon>Uroviricota</taxon>
        <taxon>Caudoviricetes</taxon>
    </lineage>
</organism>
<dbReference type="EMBL" id="PP429227">
    <property type="protein sequence ID" value="XCI77793.1"/>
    <property type="molecule type" value="Genomic_DNA"/>
</dbReference>
<accession>A0AAU8HYW2</accession>
<sequence length="66" mass="7822">MATQFQIPEVHDLVSVTVDHVEYYGYVSSLDLDVRFLTARVEFYPGYERTFDLKDIKLVHFPEPRK</sequence>
<reference evidence="1" key="1">
    <citation type="submission" date="2024-03" db="EMBL/GenBank/DDBJ databases">
        <authorList>
            <person name="Chantapakul B."/>
            <person name="Wang S."/>
        </authorList>
    </citation>
    <scope>NUCLEOTIDE SEQUENCE</scope>
</reference>